<dbReference type="Pfam" id="PF00084">
    <property type="entry name" value="Sushi"/>
    <property type="match status" value="8"/>
</dbReference>
<dbReference type="SMART" id="SM00032">
    <property type="entry name" value="CCP"/>
    <property type="match status" value="8"/>
</dbReference>
<evidence type="ECO:0000256" key="7">
    <source>
        <dbReference type="SAM" id="Phobius"/>
    </source>
</evidence>
<dbReference type="SUPFAM" id="SSF57535">
    <property type="entry name" value="Complement control module/SCR domain"/>
    <property type="match status" value="8"/>
</dbReference>
<comment type="caution">
    <text evidence="9">The sequence shown here is derived from an EMBL/GenBank/DDBJ whole genome shotgun (WGS) entry which is preliminary data.</text>
</comment>
<proteinExistence type="predicted"/>
<organism evidence="9 10">
    <name type="scientific">Hemibagrus guttatus</name>
    <dbReference type="NCBI Taxonomy" id="175788"/>
    <lineage>
        <taxon>Eukaryota</taxon>
        <taxon>Metazoa</taxon>
        <taxon>Chordata</taxon>
        <taxon>Craniata</taxon>
        <taxon>Vertebrata</taxon>
        <taxon>Euteleostomi</taxon>
        <taxon>Actinopterygii</taxon>
        <taxon>Neopterygii</taxon>
        <taxon>Teleostei</taxon>
        <taxon>Ostariophysi</taxon>
        <taxon>Siluriformes</taxon>
        <taxon>Bagridae</taxon>
        <taxon>Hemibagrus</taxon>
    </lineage>
</organism>
<evidence type="ECO:0000256" key="5">
    <source>
        <dbReference type="ARBA" id="ARBA00023180"/>
    </source>
</evidence>
<dbReference type="PANTHER" id="PTHR46393">
    <property type="entry name" value="SUSHI DOMAIN-CONTAINING PROTEIN"/>
    <property type="match status" value="1"/>
</dbReference>
<accession>A0AAE0QE48</accession>
<feature type="disulfide bond" evidence="6">
    <location>
        <begin position="66"/>
        <end position="109"/>
    </location>
</feature>
<feature type="domain" description="Sushi" evidence="8">
    <location>
        <begin position="124"/>
        <end position="183"/>
    </location>
</feature>
<dbReference type="InterPro" id="IPR000436">
    <property type="entry name" value="Sushi_SCR_CCP_dom"/>
</dbReference>
<feature type="domain" description="Sushi" evidence="8">
    <location>
        <begin position="361"/>
        <end position="419"/>
    </location>
</feature>
<name>A0AAE0QE48_9TELE</name>
<dbReference type="InterPro" id="IPR035976">
    <property type="entry name" value="Sushi/SCR/CCP_sf"/>
</dbReference>
<keyword evidence="3" id="KW-0677">Repeat</keyword>
<comment type="caution">
    <text evidence="6">Lacks conserved residue(s) required for the propagation of feature annotation.</text>
</comment>
<keyword evidence="2" id="KW-0732">Signal</keyword>
<dbReference type="EMBL" id="JAUCMX010000017">
    <property type="protein sequence ID" value="KAK3518957.1"/>
    <property type="molecule type" value="Genomic_DNA"/>
</dbReference>
<evidence type="ECO:0000256" key="3">
    <source>
        <dbReference type="ARBA" id="ARBA00022737"/>
    </source>
</evidence>
<keyword evidence="1 6" id="KW-0768">Sushi</keyword>
<dbReference type="PROSITE" id="PS50923">
    <property type="entry name" value="SUSHI"/>
    <property type="match status" value="8"/>
</dbReference>
<evidence type="ECO:0000256" key="4">
    <source>
        <dbReference type="ARBA" id="ARBA00023157"/>
    </source>
</evidence>
<evidence type="ECO:0000256" key="2">
    <source>
        <dbReference type="ARBA" id="ARBA00022729"/>
    </source>
</evidence>
<feature type="non-terminal residue" evidence="9">
    <location>
        <position position="540"/>
    </location>
</feature>
<feature type="domain" description="Sushi" evidence="8">
    <location>
        <begin position="184"/>
        <end position="242"/>
    </location>
</feature>
<keyword evidence="4 6" id="KW-1015">Disulfide bond</keyword>
<feature type="disulfide bond" evidence="6">
    <location>
        <begin position="154"/>
        <end position="181"/>
    </location>
</feature>
<feature type="domain" description="Sushi" evidence="8">
    <location>
        <begin position="64"/>
        <end position="123"/>
    </location>
</feature>
<feature type="domain" description="Sushi" evidence="8">
    <location>
        <begin position="1"/>
        <end position="63"/>
    </location>
</feature>
<dbReference type="FunFam" id="2.10.70.10:FF:000014">
    <property type="entry name" value="Membrane cofactor protein"/>
    <property type="match status" value="2"/>
</dbReference>
<dbReference type="Proteomes" id="UP001274896">
    <property type="component" value="Unassembled WGS sequence"/>
</dbReference>
<dbReference type="PANTHER" id="PTHR46393:SF7">
    <property type="entry name" value="COMPLEMENT C2"/>
    <property type="match status" value="1"/>
</dbReference>
<evidence type="ECO:0000313" key="10">
    <source>
        <dbReference type="Proteomes" id="UP001274896"/>
    </source>
</evidence>
<feature type="domain" description="Sushi" evidence="8">
    <location>
        <begin position="420"/>
        <end position="477"/>
    </location>
</feature>
<keyword evidence="7" id="KW-1133">Transmembrane helix</keyword>
<feature type="disulfide bond" evidence="6">
    <location>
        <begin position="273"/>
        <end position="300"/>
    </location>
</feature>
<feature type="domain" description="Sushi" evidence="8">
    <location>
        <begin position="243"/>
        <end position="302"/>
    </location>
</feature>
<sequence>QCERPAVGENRIMIEGTEKDTFPEGSTIKFGCSTGYVPLRATASRSITCTGTQWSELELQCKKRPCGNPGEIPNGKYQYQPTDAVLFGAVIEAKCIKGYQLVGDPIRNCRENGWDGRPPTCEAVRCLPPPSIKDGAFEPEKEDYEYEDGVTYSCKKGLELIGAQLLTCSDNGTFQPAPPRCLRVSCERPEILNAVRIEGKSPPYKHRDFVRYQCNKGYRMEGSDHLICTEKGWDPPPPQCTVITCVNPPNITNGVFNPKKELYEYEQIVTYSCDEGFKLIGDSSILCTLEGKFEPLLSQCLPITCDSPVISNGVLNGSLSSYKYNDHIQISCNEGYKINGSSILTCKEHGWSASLPRCSEVTCNAPEIPGAFIVGGKASFYKYKSSLQIQCNKGYEMEGSALLTCKKNGWNPPPPNCNMVTCDEPNIVNGFIGDNSKFYVYKSSVRVQCNSGYQMKGSDYLTCEENGWNPPPPECHSNNNWIWILLTVIILILLCCAVFCYMKYRKRKESKDCFKPENCSMVSMPPRVPPTEETSRKNVY</sequence>
<keyword evidence="10" id="KW-1185">Reference proteome</keyword>
<keyword evidence="7" id="KW-0812">Transmembrane</keyword>
<dbReference type="CDD" id="cd00033">
    <property type="entry name" value="CCP"/>
    <property type="match status" value="8"/>
</dbReference>
<dbReference type="Gene3D" id="2.10.70.10">
    <property type="entry name" value="Complement Module, domain 1"/>
    <property type="match status" value="8"/>
</dbReference>
<keyword evidence="7" id="KW-0472">Membrane</keyword>
<reference evidence="9" key="1">
    <citation type="submission" date="2023-06" db="EMBL/GenBank/DDBJ databases">
        <title>Male Hemibagrus guttatus genome.</title>
        <authorList>
            <person name="Bian C."/>
        </authorList>
    </citation>
    <scope>NUCLEOTIDE SEQUENCE</scope>
    <source>
        <strain evidence="9">Male_cb2023</strain>
        <tissue evidence="9">Muscle</tissue>
    </source>
</reference>
<protein>
    <recommendedName>
        <fullName evidence="8">Sushi domain-containing protein</fullName>
    </recommendedName>
</protein>
<evidence type="ECO:0000313" key="9">
    <source>
        <dbReference type="EMBL" id="KAK3518957.1"/>
    </source>
</evidence>
<keyword evidence="5" id="KW-0325">Glycoprotein</keyword>
<evidence type="ECO:0000256" key="6">
    <source>
        <dbReference type="PROSITE-ProRule" id="PRU00302"/>
    </source>
</evidence>
<dbReference type="AlphaFoldDB" id="A0AAE0QE48"/>
<feature type="domain" description="Sushi" evidence="8">
    <location>
        <begin position="303"/>
        <end position="360"/>
    </location>
</feature>
<gene>
    <name evidence="9" type="ORF">QTP70_016216</name>
</gene>
<feature type="transmembrane region" description="Helical" evidence="7">
    <location>
        <begin position="481"/>
        <end position="502"/>
    </location>
</feature>
<evidence type="ECO:0000259" key="8">
    <source>
        <dbReference type="PROSITE" id="PS50923"/>
    </source>
</evidence>
<evidence type="ECO:0000256" key="1">
    <source>
        <dbReference type="ARBA" id="ARBA00022659"/>
    </source>
</evidence>